<protein>
    <recommendedName>
        <fullName evidence="5">DUF2953 domain-containing protein</fullName>
    </recommendedName>
</protein>
<keyword evidence="2" id="KW-0812">Transmembrane</keyword>
<gene>
    <name evidence="3" type="ORF">IAB98_11605</name>
</gene>
<dbReference type="EMBL" id="DVHU01000104">
    <property type="protein sequence ID" value="HIR94052.1"/>
    <property type="molecule type" value="Genomic_DNA"/>
</dbReference>
<comment type="caution">
    <text evidence="3">The sequence shown here is derived from an EMBL/GenBank/DDBJ whole genome shotgun (WGS) entry which is preliminary data.</text>
</comment>
<feature type="region of interest" description="Disordered" evidence="1">
    <location>
        <begin position="94"/>
        <end position="179"/>
    </location>
</feature>
<organism evidence="3 4">
    <name type="scientific">Candidatus Egerieimonas intestinavium</name>
    <dbReference type="NCBI Taxonomy" id="2840777"/>
    <lineage>
        <taxon>Bacteria</taxon>
        <taxon>Bacillati</taxon>
        <taxon>Bacillota</taxon>
        <taxon>Clostridia</taxon>
        <taxon>Lachnospirales</taxon>
        <taxon>Lachnospiraceae</taxon>
        <taxon>Lachnospiraceae incertae sedis</taxon>
        <taxon>Candidatus Egerieimonas</taxon>
    </lineage>
</organism>
<evidence type="ECO:0000256" key="2">
    <source>
        <dbReference type="SAM" id="Phobius"/>
    </source>
</evidence>
<feature type="compositionally biased region" description="Basic and acidic residues" evidence="1">
    <location>
        <begin position="94"/>
        <end position="129"/>
    </location>
</feature>
<accession>A0A9D1EL96</accession>
<feature type="transmembrane region" description="Helical" evidence="2">
    <location>
        <begin position="12"/>
        <end position="33"/>
    </location>
</feature>
<dbReference type="AlphaFoldDB" id="A0A9D1EL96"/>
<evidence type="ECO:0008006" key="5">
    <source>
        <dbReference type="Google" id="ProtNLM"/>
    </source>
</evidence>
<name>A0A9D1EL96_9FIRM</name>
<evidence type="ECO:0000313" key="3">
    <source>
        <dbReference type="EMBL" id="HIR94052.1"/>
    </source>
</evidence>
<reference evidence="3" key="2">
    <citation type="journal article" date="2021" name="PeerJ">
        <title>Extensive microbial diversity within the chicken gut microbiome revealed by metagenomics and culture.</title>
        <authorList>
            <person name="Gilroy R."/>
            <person name="Ravi A."/>
            <person name="Getino M."/>
            <person name="Pursley I."/>
            <person name="Horton D.L."/>
            <person name="Alikhan N.F."/>
            <person name="Baker D."/>
            <person name="Gharbi K."/>
            <person name="Hall N."/>
            <person name="Watson M."/>
            <person name="Adriaenssens E.M."/>
            <person name="Foster-Nyarko E."/>
            <person name="Jarju S."/>
            <person name="Secka A."/>
            <person name="Antonio M."/>
            <person name="Oren A."/>
            <person name="Chaudhuri R.R."/>
            <person name="La Ragione R."/>
            <person name="Hildebrand F."/>
            <person name="Pallen M.J."/>
        </authorList>
    </citation>
    <scope>NUCLEOTIDE SEQUENCE</scope>
    <source>
        <strain evidence="3">ChiSxjej1B13-7041</strain>
    </source>
</reference>
<evidence type="ECO:0000256" key="1">
    <source>
        <dbReference type="SAM" id="MobiDB-lite"/>
    </source>
</evidence>
<evidence type="ECO:0000313" key="4">
    <source>
        <dbReference type="Proteomes" id="UP000886841"/>
    </source>
</evidence>
<reference evidence="3" key="1">
    <citation type="submission" date="2020-10" db="EMBL/GenBank/DDBJ databases">
        <authorList>
            <person name="Gilroy R."/>
        </authorList>
    </citation>
    <scope>NUCLEOTIDE SEQUENCE</scope>
    <source>
        <strain evidence="3">ChiSxjej1B13-7041</strain>
    </source>
</reference>
<proteinExistence type="predicted"/>
<keyword evidence="2" id="KW-1133">Transmembrane helix</keyword>
<sequence length="361" mass="41240">MVHIILTILKIIGIFLLVILGLLLLALLSALFVPLRYSGRAQKEGEVMEASLRVSWLLHLIHFTLGWREGKLDWNLRIFGISLKKLGKLLERRQRRDKAKAPGEGRRETEEPESVREEKPEPRAEEKEPGQLSRAAAETQKPPQEDMEAPRSLQEDAEAPRSSQEDAKTPQLEEGFRPASLPGPTISFWERIAGALRAALGAVKGFFVKIWRGIRWILGLPGRIFRGVKKICFTIQGMCDKIEKWKRFVREEDTREAFRLVKRSIGGALRHVLPRRIRGRLLFGFEDPSQTGRLLAALSPFYPVYAKSLALTPAFDRAVLEGRISFRGRIYGVFFVKTALNIWMDKHVKKTVKRFRQVSSL</sequence>
<dbReference type="Proteomes" id="UP000886841">
    <property type="component" value="Unassembled WGS sequence"/>
</dbReference>
<keyword evidence="2" id="KW-0472">Membrane</keyword>